<keyword evidence="2" id="KW-1133">Transmembrane helix</keyword>
<evidence type="ECO:0000313" key="4">
    <source>
        <dbReference type="EMBL" id="KAK2144210.1"/>
    </source>
</evidence>
<feature type="region of interest" description="Disordered" evidence="1">
    <location>
        <begin position="341"/>
        <end position="367"/>
    </location>
</feature>
<protein>
    <recommendedName>
        <fullName evidence="3">SUEL-type lectin domain-containing protein</fullName>
    </recommendedName>
</protein>
<feature type="domain" description="SUEL-type lectin" evidence="3">
    <location>
        <begin position="380"/>
        <end position="469"/>
    </location>
</feature>
<dbReference type="PANTHER" id="PTHR46780">
    <property type="entry name" value="PROTEIN EVA-1"/>
    <property type="match status" value="1"/>
</dbReference>
<feature type="region of interest" description="Disordered" evidence="1">
    <location>
        <begin position="739"/>
        <end position="775"/>
    </location>
</feature>
<feature type="domain" description="SUEL-type lectin" evidence="3">
    <location>
        <begin position="783"/>
        <end position="872"/>
    </location>
</feature>
<evidence type="ECO:0000256" key="1">
    <source>
        <dbReference type="SAM" id="MobiDB-lite"/>
    </source>
</evidence>
<evidence type="ECO:0000256" key="2">
    <source>
        <dbReference type="SAM" id="Phobius"/>
    </source>
</evidence>
<feature type="transmembrane region" description="Helical" evidence="2">
    <location>
        <begin position="227"/>
        <end position="252"/>
    </location>
</feature>
<proteinExistence type="predicted"/>
<feature type="compositionally biased region" description="Polar residues" evidence="1">
    <location>
        <begin position="341"/>
        <end position="356"/>
    </location>
</feature>
<dbReference type="AlphaFoldDB" id="A0AAD9J1F3"/>
<dbReference type="CDD" id="cd22823">
    <property type="entry name" value="Gal_Rha_Lectin"/>
    <property type="match status" value="2"/>
</dbReference>
<keyword evidence="5" id="KW-1185">Reference proteome</keyword>
<keyword evidence="2" id="KW-0472">Membrane</keyword>
<dbReference type="InterPro" id="IPR000922">
    <property type="entry name" value="Lectin_gal-bd_dom"/>
</dbReference>
<dbReference type="Gene3D" id="2.60.120.740">
    <property type="match status" value="2"/>
</dbReference>
<organism evidence="4 5">
    <name type="scientific">Paralvinella palmiformis</name>
    <dbReference type="NCBI Taxonomy" id="53620"/>
    <lineage>
        <taxon>Eukaryota</taxon>
        <taxon>Metazoa</taxon>
        <taxon>Spiralia</taxon>
        <taxon>Lophotrochozoa</taxon>
        <taxon>Annelida</taxon>
        <taxon>Polychaeta</taxon>
        <taxon>Sedentaria</taxon>
        <taxon>Canalipalpata</taxon>
        <taxon>Terebellida</taxon>
        <taxon>Terebelliformia</taxon>
        <taxon>Alvinellidae</taxon>
        <taxon>Paralvinella</taxon>
    </lineage>
</organism>
<sequence length="990" mass="110142">MCSGRDSCQSIVPSTEMKQANTECEDFLEMYLRVEYVCIKVSQPTCSDQNTPELTQNDGIISSHVTGCVSATSTVTISAMSGQIIALSVIDFGSDKYKRYVNTSTELPLYAYIKDGVHEIEIRGSPERERDIYQSETNKITLTLMKSDDLSGFLIKFRKLGCPDLTSPAHAWYKRDGDQAVIGCEWSQKTWHLSCDGRSWSGVVGNCSDIVTAATPTTEKRVEIFSALWLVCVISVSVVLMVIASVIGVVCIKKYRIKQDVQKSMTLKRVPGQGHYDLDPNIEMASMLYLPYKLSQEEDQQQGTLSDPHRPTSYLIPQDQVVNELTPIRMWERPLPDIPNKSLTSSTVAPSTTVRSGRTPGDGDEAVGDFNTHDTATIETCTAETLHLTCPEHELIVIKKAELGRMESGTCIHSNRYIGCTNDIRYLMDEMCSGTESCQSNVPSREMKQANRECEDFLEMYLRMDYICIKVSQPTCSDQNTPELTQNDGIISSHVTGCGSTTSVLAISAMSGQSIALSIIDFGSDKYKTYVNTSTELPLYAYIKDGVHEIEIRGSPERERDIYQSETNKITLTLMKSDDLSGFLIKFRKLGCPDLTPPAHAWYKRDGDQAVIGFTAATPTTEKQVELFSALWLVCVISVSVVLMVIASVIGVVCMKKYRIKQDVQKSMTLKRVPGQGHYDLDPNIEMASMLYLPYKLSQEEDQQQGTLSDPHRPTSYLIPQDQVVNELTPIRMWERPLPDIPDKSLTSSPVAPSTTVRSGRTPGDGDEAVGDFNPHDTATIETCTAETIHLTCPEQELIVIKKAELGRMESGTCIHSNRYIGCTNDIRYLMDEMCSGKESCQSIMPSREMKQANKECEDFLEIYLRLDYICIKVSQPTCSDQNTPELTQNDGIISSHVTGCGSPTSVLAISAMSGQSIALSIIDFGSDKYKTYVNTSTELPLYAYIKDGVHEIEIRGSPERERDIYQSETNKITLTLMKSDDLSGIFDQI</sequence>
<keyword evidence="2" id="KW-0812">Transmembrane</keyword>
<feature type="transmembrane region" description="Helical" evidence="2">
    <location>
        <begin position="630"/>
        <end position="653"/>
    </location>
</feature>
<dbReference type="InterPro" id="IPR043159">
    <property type="entry name" value="Lectin_gal-bd_sf"/>
</dbReference>
<dbReference type="Proteomes" id="UP001208570">
    <property type="component" value="Unassembled WGS sequence"/>
</dbReference>
<dbReference type="GO" id="GO:0030246">
    <property type="term" value="F:carbohydrate binding"/>
    <property type="evidence" value="ECO:0007669"/>
    <property type="project" value="InterPro"/>
</dbReference>
<reference evidence="4" key="1">
    <citation type="journal article" date="2023" name="Mol. Biol. Evol.">
        <title>Third-Generation Sequencing Reveals the Adaptive Role of the Epigenome in Three Deep-Sea Polychaetes.</title>
        <authorList>
            <person name="Perez M."/>
            <person name="Aroh O."/>
            <person name="Sun Y."/>
            <person name="Lan Y."/>
            <person name="Juniper S.K."/>
            <person name="Young C.R."/>
            <person name="Angers B."/>
            <person name="Qian P.Y."/>
        </authorList>
    </citation>
    <scope>NUCLEOTIDE SEQUENCE</scope>
    <source>
        <strain evidence="4">P08H-3</strain>
    </source>
</reference>
<evidence type="ECO:0000313" key="5">
    <source>
        <dbReference type="Proteomes" id="UP001208570"/>
    </source>
</evidence>
<name>A0AAD9J1F3_9ANNE</name>
<gene>
    <name evidence="4" type="ORF">LSH36_776g00079</name>
</gene>
<dbReference type="EMBL" id="JAODUP010000776">
    <property type="protein sequence ID" value="KAK2144210.1"/>
    <property type="molecule type" value="Genomic_DNA"/>
</dbReference>
<comment type="caution">
    <text evidence="4">The sequence shown here is derived from an EMBL/GenBank/DDBJ whole genome shotgun (WGS) entry which is preliminary data.</text>
</comment>
<dbReference type="PROSITE" id="PS50228">
    <property type="entry name" value="SUEL_LECTIN"/>
    <property type="match status" value="2"/>
</dbReference>
<accession>A0AAD9J1F3</accession>
<feature type="compositionally biased region" description="Polar residues" evidence="1">
    <location>
        <begin position="745"/>
        <end position="759"/>
    </location>
</feature>
<evidence type="ECO:0000259" key="3">
    <source>
        <dbReference type="PROSITE" id="PS50228"/>
    </source>
</evidence>